<proteinExistence type="predicted"/>
<evidence type="ECO:0000256" key="1">
    <source>
        <dbReference type="ARBA" id="ARBA00001946"/>
    </source>
</evidence>
<comment type="caution">
    <text evidence="5">The sequence shown here is derived from an EMBL/GenBank/DDBJ whole genome shotgun (WGS) entry which is preliminary data.</text>
</comment>
<evidence type="ECO:0000313" key="7">
    <source>
        <dbReference type="Proteomes" id="UP000234951"/>
    </source>
</evidence>
<gene>
    <name evidence="5" type="ORF">CU635_18545</name>
    <name evidence="6" type="ORF">CVD25_14690</name>
</gene>
<dbReference type="GO" id="GO:0000287">
    <property type="term" value="F:magnesium ion binding"/>
    <property type="evidence" value="ECO:0007669"/>
    <property type="project" value="TreeGrafter"/>
</dbReference>
<dbReference type="InterPro" id="IPR029017">
    <property type="entry name" value="Enolase-like_N"/>
</dbReference>
<dbReference type="PANTHER" id="PTHR13794:SF58">
    <property type="entry name" value="MITOCHONDRIAL ENOLASE SUPERFAMILY MEMBER 1"/>
    <property type="match status" value="1"/>
</dbReference>
<reference evidence="5 7" key="1">
    <citation type="submission" date="2017-11" db="EMBL/GenBank/DDBJ databases">
        <title>Comparitive Functional Genomics of Dry Heat Resistant strains isolated from the Viking Spacecraft.</title>
        <authorList>
            <person name="Seuylemezian A."/>
            <person name="Cooper K."/>
            <person name="Vaishampayan P."/>
        </authorList>
    </citation>
    <scope>NUCLEOTIDE SEQUENCE [LARGE SCALE GENOMIC DNA]</scope>
    <source>
        <strain evidence="5 7">M4.6</strain>
    </source>
</reference>
<evidence type="ECO:0000256" key="3">
    <source>
        <dbReference type="ARBA" id="ARBA00022842"/>
    </source>
</evidence>
<evidence type="ECO:0000313" key="8">
    <source>
        <dbReference type="Proteomes" id="UP000235114"/>
    </source>
</evidence>
<evidence type="ECO:0000313" key="6">
    <source>
        <dbReference type="EMBL" id="PLR95465.1"/>
    </source>
</evidence>
<reference evidence="6 8" key="2">
    <citation type="submission" date="2017-12" db="EMBL/GenBank/DDBJ databases">
        <title>Comparative Functional Genomics of Dry Heat Resistant strains isolated from the Viking Spacecraft.</title>
        <authorList>
            <person name="Seuylemezian A."/>
            <person name="Cooper K."/>
            <person name="Vaishampayan P."/>
        </authorList>
    </citation>
    <scope>NUCLEOTIDE SEQUENCE [LARGE SCALE GENOMIC DNA]</scope>
    <source>
        <strain evidence="6 8">ATCC 29669</strain>
    </source>
</reference>
<dbReference type="GO" id="GO:0016052">
    <property type="term" value="P:carbohydrate catabolic process"/>
    <property type="evidence" value="ECO:0007669"/>
    <property type="project" value="TreeGrafter"/>
</dbReference>
<dbReference type="GO" id="GO:0016836">
    <property type="term" value="F:hydro-lyase activity"/>
    <property type="evidence" value="ECO:0007669"/>
    <property type="project" value="TreeGrafter"/>
</dbReference>
<dbReference type="RefSeq" id="WP_101578861.1">
    <property type="nucleotide sequence ID" value="NZ_PGVA01000054.1"/>
</dbReference>
<dbReference type="SUPFAM" id="SSF51604">
    <property type="entry name" value="Enolase C-terminal domain-like"/>
    <property type="match status" value="1"/>
</dbReference>
<dbReference type="CDD" id="cd03316">
    <property type="entry name" value="MR_like"/>
    <property type="match status" value="1"/>
</dbReference>
<dbReference type="Pfam" id="PF13378">
    <property type="entry name" value="MR_MLE_C"/>
    <property type="match status" value="1"/>
</dbReference>
<dbReference type="Pfam" id="PF02746">
    <property type="entry name" value="MR_MLE_N"/>
    <property type="match status" value="1"/>
</dbReference>
<feature type="domain" description="Mandelate racemase/muconate lactonizing enzyme C-terminal" evidence="4">
    <location>
        <begin position="137"/>
        <end position="235"/>
    </location>
</feature>
<dbReference type="SMART" id="SM00922">
    <property type="entry name" value="MR_MLE"/>
    <property type="match status" value="1"/>
</dbReference>
<dbReference type="InterPro" id="IPR029065">
    <property type="entry name" value="Enolase_C-like"/>
</dbReference>
<evidence type="ECO:0000259" key="4">
    <source>
        <dbReference type="SMART" id="SM00922"/>
    </source>
</evidence>
<keyword evidence="3" id="KW-0460">Magnesium</keyword>
<organism evidence="5 7">
    <name type="scientific">Bacillus canaveralius</name>
    <dbReference type="NCBI Taxonomy" id="1403243"/>
    <lineage>
        <taxon>Bacteria</taxon>
        <taxon>Bacillati</taxon>
        <taxon>Bacillota</taxon>
        <taxon>Bacilli</taxon>
        <taxon>Bacillales</taxon>
        <taxon>Bacillaceae</taxon>
        <taxon>Bacillus</taxon>
    </lineage>
</organism>
<dbReference type="InterPro" id="IPR046945">
    <property type="entry name" value="RHMD-like"/>
</dbReference>
<dbReference type="Proteomes" id="UP000235114">
    <property type="component" value="Unassembled WGS sequence"/>
</dbReference>
<dbReference type="InterPro" id="IPR036849">
    <property type="entry name" value="Enolase-like_C_sf"/>
</dbReference>
<dbReference type="SFLD" id="SFLDG00179">
    <property type="entry name" value="mandelate_racemase"/>
    <property type="match status" value="1"/>
</dbReference>
<dbReference type="AlphaFoldDB" id="A0A2N5GHN6"/>
<protein>
    <submittedName>
        <fullName evidence="5">Mandelate racemase/muconate lactonizing enzyme family protein</fullName>
    </submittedName>
</protein>
<dbReference type="Gene3D" id="3.30.390.10">
    <property type="entry name" value="Enolase-like, N-terminal domain"/>
    <property type="match status" value="1"/>
</dbReference>
<dbReference type="PANTHER" id="PTHR13794">
    <property type="entry name" value="ENOLASE SUPERFAMILY, MANDELATE RACEMASE"/>
    <property type="match status" value="1"/>
</dbReference>
<dbReference type="SFLD" id="SFLDS00001">
    <property type="entry name" value="Enolase"/>
    <property type="match status" value="1"/>
</dbReference>
<keyword evidence="2" id="KW-0479">Metal-binding</keyword>
<dbReference type="EMBL" id="PGVA01000054">
    <property type="protein sequence ID" value="PLR80316.1"/>
    <property type="molecule type" value="Genomic_DNA"/>
</dbReference>
<name>A0A2N5GHN6_9BACI</name>
<accession>A0A2N5GHN6</accession>
<dbReference type="Gene3D" id="3.20.20.120">
    <property type="entry name" value="Enolase-like C-terminal domain"/>
    <property type="match status" value="1"/>
</dbReference>
<dbReference type="EMBL" id="PGVD01000038">
    <property type="protein sequence ID" value="PLR95465.1"/>
    <property type="molecule type" value="Genomic_DNA"/>
</dbReference>
<dbReference type="InterPro" id="IPR013341">
    <property type="entry name" value="Mandelate_racemase_N_dom"/>
</dbReference>
<dbReference type="OrthoDB" id="9775391at2"/>
<sequence length="372" mass="42355">MQIKKIETFPLLYKISQPYGDANGYKNYRTCYLIHIITDSGVDGWGECIDWLPALHLGFKERITPYLIGKSVYHRLQLVNTIKKWHQRAATAVSMALTEIAAKSANLSVCELWGGSYRNSVPVYASFQSYTDRKDWINHSLQYIEQTITQGFNKIKVKIGGRTLQEDESHIHSLQDMIEGKLPIIIDANQSYDLATARKWERHFSKWSNVLWFEEPLPLDNMAELKLLRTLLSVPIGAGENIKGAKQFVPFLCENALDIIQPDLMHANGIDDFRDTLQLARHFGTRVSPHAYDGALSRLYTIFSQSCLSPSSKMDETDIEPIEWDVMENAFSELINIHPSNGIVQIPSGIGIGVNINQELISRYLWDGSSYW</sequence>
<comment type="cofactor">
    <cofactor evidence="1">
        <name>Mg(2+)</name>
        <dbReference type="ChEBI" id="CHEBI:18420"/>
    </cofactor>
</comment>
<keyword evidence="8" id="KW-1185">Reference proteome</keyword>
<dbReference type="SUPFAM" id="SSF54826">
    <property type="entry name" value="Enolase N-terminal domain-like"/>
    <property type="match status" value="1"/>
</dbReference>
<dbReference type="InterPro" id="IPR013342">
    <property type="entry name" value="Mandelate_racemase_C"/>
</dbReference>
<evidence type="ECO:0000313" key="5">
    <source>
        <dbReference type="EMBL" id="PLR80316.1"/>
    </source>
</evidence>
<evidence type="ECO:0000256" key="2">
    <source>
        <dbReference type="ARBA" id="ARBA00022723"/>
    </source>
</evidence>
<dbReference type="Proteomes" id="UP000234951">
    <property type="component" value="Unassembled WGS sequence"/>
</dbReference>